<sequence length="122" mass="13328">MNENASHLAPNVYRIPTILGSSKEGTIRSAPAFTITGRHKTTIPPTVSVPGPGSYDAKLELLQRKPPMYSMATRFRLPNDSHMKPGPGAHCPEKINLGHVPSYSFGIKHSPYLGNFTELKTC</sequence>
<dbReference type="EMBL" id="GITU01004180">
    <property type="protein sequence ID" value="MBC1172883.1"/>
    <property type="molecule type" value="Transcribed_RNA"/>
</dbReference>
<dbReference type="Pfam" id="PF07004">
    <property type="entry name" value="SHIPPO-rpt"/>
    <property type="match status" value="2"/>
</dbReference>
<dbReference type="AlphaFoldDB" id="A0A7G3AN95"/>
<proteinExistence type="predicted"/>
<evidence type="ECO:0008006" key="2">
    <source>
        <dbReference type="Google" id="ProtNLM"/>
    </source>
</evidence>
<name>A0A7G3AN95_LUTLO</name>
<dbReference type="VEuPathDB" id="VectorBase:LLONM1_005173"/>
<evidence type="ECO:0000313" key="1">
    <source>
        <dbReference type="EMBL" id="MBC1172883.1"/>
    </source>
</evidence>
<organism evidence="1">
    <name type="scientific">Lutzomyia longipalpis</name>
    <name type="common">Sand fly</name>
    <dbReference type="NCBI Taxonomy" id="7200"/>
    <lineage>
        <taxon>Eukaryota</taxon>
        <taxon>Metazoa</taxon>
        <taxon>Ecdysozoa</taxon>
        <taxon>Arthropoda</taxon>
        <taxon>Hexapoda</taxon>
        <taxon>Insecta</taxon>
        <taxon>Pterygota</taxon>
        <taxon>Neoptera</taxon>
        <taxon>Endopterygota</taxon>
        <taxon>Diptera</taxon>
        <taxon>Nematocera</taxon>
        <taxon>Psychodoidea</taxon>
        <taxon>Psychodidae</taxon>
        <taxon>Lutzomyia</taxon>
        <taxon>Lutzomyia</taxon>
    </lineage>
</organism>
<accession>A0A7G3AN95</accession>
<dbReference type="InterPro" id="IPR010736">
    <property type="entry name" value="SHIPPO-rpt"/>
</dbReference>
<reference evidence="1" key="1">
    <citation type="journal article" date="2020" name="BMC">
        <title>Leishmania infection induces a limited differential gene expression in the sand fly midgut.</title>
        <authorList>
            <person name="Coutinho-Abreu I.V."/>
            <person name="Serafim T.D."/>
            <person name="Meneses C."/>
            <person name="Kamhawi S."/>
            <person name="Oliveira F."/>
            <person name="Valenzuela J.G."/>
        </authorList>
    </citation>
    <scope>NUCLEOTIDE SEQUENCE</scope>
    <source>
        <strain evidence="1">Jacobina</strain>
        <tissue evidence="1">Midgut</tissue>
    </source>
</reference>
<protein>
    <recommendedName>
        <fullName evidence="2">Outer dense fiber protein 3</fullName>
    </recommendedName>
</protein>